<dbReference type="InterPro" id="IPR043131">
    <property type="entry name" value="BCAT-like_N"/>
</dbReference>
<evidence type="ECO:0000313" key="7">
    <source>
        <dbReference type="Proteomes" id="UP001629113"/>
    </source>
</evidence>
<keyword evidence="3 6" id="KW-0032">Aminotransferase</keyword>
<evidence type="ECO:0000256" key="4">
    <source>
        <dbReference type="ARBA" id="ARBA00022679"/>
    </source>
</evidence>
<dbReference type="SUPFAM" id="SSF56752">
    <property type="entry name" value="D-aminoacid aminotransferase-like PLP-dependent enzymes"/>
    <property type="match status" value="1"/>
</dbReference>
<dbReference type="CDD" id="cd01557">
    <property type="entry name" value="BCAT_beta_family"/>
    <property type="match status" value="1"/>
</dbReference>
<dbReference type="Proteomes" id="UP001629113">
    <property type="component" value="Unassembled WGS sequence"/>
</dbReference>
<dbReference type="InterPro" id="IPR036038">
    <property type="entry name" value="Aminotransferase-like"/>
</dbReference>
<comment type="cofactor">
    <cofactor evidence="1">
        <name>pyridoxal 5'-phosphate</name>
        <dbReference type="ChEBI" id="CHEBI:597326"/>
    </cofactor>
</comment>
<dbReference type="GO" id="GO:0008483">
    <property type="term" value="F:transaminase activity"/>
    <property type="evidence" value="ECO:0007669"/>
    <property type="project" value="UniProtKB-KW"/>
</dbReference>
<dbReference type="PANTHER" id="PTHR42825:SF2">
    <property type="entry name" value="BRANCHED-CHAIN-AMINO-ACID AMINOTRANSFERASE 3, CHLOROPLASTIC-RELATED"/>
    <property type="match status" value="1"/>
</dbReference>
<evidence type="ECO:0000256" key="2">
    <source>
        <dbReference type="ARBA" id="ARBA00009320"/>
    </source>
</evidence>
<dbReference type="Gene3D" id="3.20.10.10">
    <property type="entry name" value="D-amino Acid Aminotransferase, subunit A, domain 2"/>
    <property type="match status" value="1"/>
</dbReference>
<proteinExistence type="inferred from homology"/>
<evidence type="ECO:0000256" key="5">
    <source>
        <dbReference type="ARBA" id="ARBA00022898"/>
    </source>
</evidence>
<dbReference type="InterPro" id="IPR005786">
    <property type="entry name" value="B_amino_transII"/>
</dbReference>
<keyword evidence="5" id="KW-0663">Pyridoxal phosphate</keyword>
<dbReference type="EMBL" id="JBFCZG010000006">
    <property type="protein sequence ID" value="KAL3420505.1"/>
    <property type="molecule type" value="Genomic_DNA"/>
</dbReference>
<evidence type="ECO:0000256" key="3">
    <source>
        <dbReference type="ARBA" id="ARBA00022576"/>
    </source>
</evidence>
<reference evidence="6 7" key="1">
    <citation type="submission" date="2024-06" db="EMBL/GenBank/DDBJ databases">
        <title>Complete genome of Phlyctema vagabunda strain 19-DSS-EL-015.</title>
        <authorList>
            <person name="Fiorenzani C."/>
        </authorList>
    </citation>
    <scope>NUCLEOTIDE SEQUENCE [LARGE SCALE GENOMIC DNA]</scope>
    <source>
        <strain evidence="6 7">19-DSS-EL-015</strain>
    </source>
</reference>
<organism evidence="6 7">
    <name type="scientific">Phlyctema vagabunda</name>
    <dbReference type="NCBI Taxonomy" id="108571"/>
    <lineage>
        <taxon>Eukaryota</taxon>
        <taxon>Fungi</taxon>
        <taxon>Dikarya</taxon>
        <taxon>Ascomycota</taxon>
        <taxon>Pezizomycotina</taxon>
        <taxon>Leotiomycetes</taxon>
        <taxon>Helotiales</taxon>
        <taxon>Dermateaceae</taxon>
        <taxon>Phlyctema</taxon>
    </lineage>
</organism>
<keyword evidence="7" id="KW-1185">Reference proteome</keyword>
<evidence type="ECO:0000256" key="1">
    <source>
        <dbReference type="ARBA" id="ARBA00001933"/>
    </source>
</evidence>
<accession>A0ABR4PB09</accession>
<gene>
    <name evidence="6" type="ORF">PVAG01_06950</name>
</gene>
<name>A0ABR4PB09_9HELO</name>
<evidence type="ECO:0000313" key="6">
    <source>
        <dbReference type="EMBL" id="KAL3420505.1"/>
    </source>
</evidence>
<dbReference type="PIRSF" id="PIRSF006468">
    <property type="entry name" value="BCAT1"/>
    <property type="match status" value="1"/>
</dbReference>
<dbReference type="InterPro" id="IPR043132">
    <property type="entry name" value="BCAT-like_C"/>
</dbReference>
<dbReference type="InterPro" id="IPR001544">
    <property type="entry name" value="Aminotrans_IV"/>
</dbReference>
<protein>
    <submittedName>
        <fullName evidence="6">Branched-chain-amino-acid aminotransferase TOXF</fullName>
    </submittedName>
</protein>
<dbReference type="InterPro" id="IPR033939">
    <property type="entry name" value="BCAT_family"/>
</dbReference>
<dbReference type="Gene3D" id="3.30.470.10">
    <property type="match status" value="1"/>
</dbReference>
<comment type="caution">
    <text evidence="6">The sequence shown here is derived from an EMBL/GenBank/DDBJ whole genome shotgun (WGS) entry which is preliminary data.</text>
</comment>
<dbReference type="NCBIfam" id="TIGR01123">
    <property type="entry name" value="ilvE_II"/>
    <property type="match status" value="1"/>
</dbReference>
<dbReference type="PANTHER" id="PTHR42825">
    <property type="entry name" value="AMINO ACID AMINOTRANSFERASE"/>
    <property type="match status" value="1"/>
</dbReference>
<comment type="similarity">
    <text evidence="2">Belongs to the class-IV pyridoxal-phosphate-dependent aminotransferase family.</text>
</comment>
<sequence>MGSIETVLFPPAPVENIDWNRLGMVINDVNGHSECHYSVKTGVWTEPEFVKSPILQLHGLSPALNYGQQVYEGLKAFRSPQNEILIFRPEFHARRLQHSAEHVSIPPVPEEVFLQAVRMAVRLNAEYVPPNEAEALLYIRPVLFGSSANLGLSRPEEFTFCVYVCPGNAYHGVKPLDALVLDDFDRAAPNGTGSAKVGGNYAPVIRHQGAAMKQGYGMTLHLDSRTHTEIDEFSTSGFMGVKTDGDRITLVVPDSQNIIDSVTSDSCLKIGASLGWTVEKRSIKYEELKTFSEVLAVGTAASILPIKSISRKLTNDKFVYTDSDVGPVHKQLSQTLKDIQKGRQEENFGWTYSVQ</sequence>
<dbReference type="Pfam" id="PF01063">
    <property type="entry name" value="Aminotran_4"/>
    <property type="match status" value="1"/>
</dbReference>
<keyword evidence="4" id="KW-0808">Transferase</keyword>